<gene>
    <name evidence="7" type="ORF">HHL09_11225</name>
</gene>
<dbReference type="EMBL" id="CP051774">
    <property type="protein sequence ID" value="QJE96332.1"/>
    <property type="molecule type" value="Genomic_DNA"/>
</dbReference>
<evidence type="ECO:0000256" key="4">
    <source>
        <dbReference type="ARBA" id="ARBA00022837"/>
    </source>
</evidence>
<reference evidence="7 8" key="1">
    <citation type="submission" date="2020-04" db="EMBL/GenBank/DDBJ databases">
        <title>Luteolibacter sp. G-1-1-1 isolated from soil.</title>
        <authorList>
            <person name="Dahal R.H."/>
        </authorList>
    </citation>
    <scope>NUCLEOTIDE SEQUENCE [LARGE SCALE GENOMIC DNA]</scope>
    <source>
        <strain evidence="7 8">G-1-1-1</strain>
    </source>
</reference>
<protein>
    <submittedName>
        <fullName evidence="7">Arylsulfatase</fullName>
    </submittedName>
</protein>
<keyword evidence="3" id="KW-0378">Hydrolase</keyword>
<keyword evidence="4" id="KW-0106">Calcium</keyword>
<evidence type="ECO:0000259" key="6">
    <source>
        <dbReference type="Pfam" id="PF00884"/>
    </source>
</evidence>
<proteinExistence type="inferred from homology"/>
<keyword evidence="2" id="KW-0479">Metal-binding</keyword>
<dbReference type="Gene3D" id="3.30.1120.10">
    <property type="match status" value="1"/>
</dbReference>
<sequence length="1286" mass="135407">MRLPLLALLAGMLPCHSQDIIFSDTFDRPDNRNIDAVLTGITNNTGTALPEDGVYSQPWLDPASRPPTYGAPDADPANGGGSQILSNVFRVKVGTGTANAFVNHNFTNAPILNAGGFSVSMDVTGYNQATAGQGGAFGIGMTAAEAASMGDAMGNGTAQPHLSNAFGTSTNAVADFWYAIRGNNTVTWGSGDTVLGTATVAAKTGKLTANFSVQDFNAGSVVGFQVLYGTTVVGSGTFTWTDTNANYIAMDGRDNTFVSIDNFSVSTFTPVPSVTFSADPKFVPANNTALPVNLSWTTTGMPAGATFQITADKSVSFPNGGNSGAAANGTGTITTTVDGSLGDTTFTYAVSNSSAQIIASGTATIKQVAANRPNVIVILADDMGWSDLGCYGSEIPTPNLDALAANGARFRQFYNSARCSPTRVSLLTGLYPQQGAVNPAAALPDLRNDNNVTFAELLGSYGYRTYMAGKWHLGNGALLAENRGFQHVWRMGNGQANNTDQWNQSAYTLVSRNNEIPFRDYAGTGGTFYQTDAIGDYAVDYINHNLNKADGAPFAMYLAFGAPHFPIQAPAALADTFTSTYAQGWDVIRQARYNRQLANGVIDSRYPFPGLGGTGPHQAEPIVPLPAWNTLPADRQADLTRRMSLYAAMIKKLDDNVGKVVTRLQQTGQLDNTLIFFMSDNGGNHEGGIFGNTTGAPLTGAALANMGQAGQGDMIHYGGGLAHVSNTPLKLFKHFTHEGGIRAPFIVHWPAGFSGKNFWVETPGHLVDVVATINAVTGTPQPSSFNGHPVLPLEGINLKPLLDQQAVAERPIFVEHEANRMIRKGKWKLVTENFRAFDGEFPAHQKLLYDMDADPGESNDLAAQNPAKVVELVDEWNAWSTRVGLPPERLITPPPSNLTPAPTTADLFLDTFNRAAAVDIDASNSGMSGSRVPPLGSGTTWFEGWEGSGTTDSIQITDNILQMATGAGMSESGVNHNFTGQDIVDAGGFSVSLRVLSLNSDATDTANRYAGFGVGLNAAQAAAGNDIGTANPPPIRGNGTVIGTADCFLELDLNGNVKMWADGAVVATVPVGKTKGTLTASFACSSFAAGAPVTVSAYFDGEQLDLDPSSAAATRNFAWDEANANYLALSARATGFAQMDNFAVRKLPLAASLGLEYLLNSGLDGGESSLLADPDGDGMDNFGEWAFGTHPDRSDAFVAATSLVLMQPSVGTFRFAHRRLSSFAAAGLNYRYMVSTNLSTWHEAAATEESTSALAGSPGYESATLTLSPGELAGQDRLFLKIEALP</sequence>
<dbReference type="PANTHER" id="PTHR42693">
    <property type="entry name" value="ARYLSULFATASE FAMILY MEMBER"/>
    <property type="match status" value="1"/>
</dbReference>
<dbReference type="PROSITE" id="PS00149">
    <property type="entry name" value="SULFATASE_2"/>
    <property type="match status" value="1"/>
</dbReference>
<accession>A0A858RHM4</accession>
<dbReference type="RefSeq" id="WP_169454733.1">
    <property type="nucleotide sequence ID" value="NZ_CP051774.1"/>
</dbReference>
<dbReference type="KEGG" id="luo:HHL09_11225"/>
<organism evidence="7 8">
    <name type="scientific">Luteolibacter luteus</name>
    <dbReference type="NCBI Taxonomy" id="2728835"/>
    <lineage>
        <taxon>Bacteria</taxon>
        <taxon>Pseudomonadati</taxon>
        <taxon>Verrucomicrobiota</taxon>
        <taxon>Verrucomicrobiia</taxon>
        <taxon>Verrucomicrobiales</taxon>
        <taxon>Verrucomicrobiaceae</taxon>
        <taxon>Luteolibacter</taxon>
    </lineage>
</organism>
<dbReference type="PANTHER" id="PTHR42693:SF53">
    <property type="entry name" value="ENDO-4-O-SULFATASE"/>
    <property type="match status" value="1"/>
</dbReference>
<feature type="region of interest" description="Disordered" evidence="5">
    <location>
        <begin position="52"/>
        <end position="77"/>
    </location>
</feature>
<dbReference type="InterPro" id="IPR000917">
    <property type="entry name" value="Sulfatase_N"/>
</dbReference>
<evidence type="ECO:0000256" key="2">
    <source>
        <dbReference type="ARBA" id="ARBA00022723"/>
    </source>
</evidence>
<dbReference type="GO" id="GO:0046872">
    <property type="term" value="F:metal ion binding"/>
    <property type="evidence" value="ECO:0007669"/>
    <property type="project" value="UniProtKB-KW"/>
</dbReference>
<dbReference type="GO" id="GO:0004065">
    <property type="term" value="F:arylsulfatase activity"/>
    <property type="evidence" value="ECO:0007669"/>
    <property type="project" value="TreeGrafter"/>
</dbReference>
<dbReference type="SUPFAM" id="SSF53649">
    <property type="entry name" value="Alkaline phosphatase-like"/>
    <property type="match status" value="1"/>
</dbReference>
<dbReference type="Gene3D" id="3.40.720.10">
    <property type="entry name" value="Alkaline Phosphatase, subunit A"/>
    <property type="match status" value="1"/>
</dbReference>
<comment type="similarity">
    <text evidence="1">Belongs to the sulfatase family.</text>
</comment>
<evidence type="ECO:0000313" key="7">
    <source>
        <dbReference type="EMBL" id="QJE96332.1"/>
    </source>
</evidence>
<feature type="domain" description="Sulfatase N-terminal" evidence="6">
    <location>
        <begin position="373"/>
        <end position="778"/>
    </location>
</feature>
<dbReference type="InterPro" id="IPR050738">
    <property type="entry name" value="Sulfatase"/>
</dbReference>
<dbReference type="Proteomes" id="UP000501812">
    <property type="component" value="Chromosome"/>
</dbReference>
<dbReference type="Pfam" id="PF00884">
    <property type="entry name" value="Sulfatase"/>
    <property type="match status" value="1"/>
</dbReference>
<dbReference type="InterPro" id="IPR017850">
    <property type="entry name" value="Alkaline_phosphatase_core_sf"/>
</dbReference>
<evidence type="ECO:0000256" key="3">
    <source>
        <dbReference type="ARBA" id="ARBA00022801"/>
    </source>
</evidence>
<dbReference type="InterPro" id="IPR024607">
    <property type="entry name" value="Sulfatase_CS"/>
</dbReference>
<name>A0A858RHM4_9BACT</name>
<evidence type="ECO:0000313" key="8">
    <source>
        <dbReference type="Proteomes" id="UP000501812"/>
    </source>
</evidence>
<evidence type="ECO:0000256" key="1">
    <source>
        <dbReference type="ARBA" id="ARBA00008779"/>
    </source>
</evidence>
<evidence type="ECO:0000256" key="5">
    <source>
        <dbReference type="SAM" id="MobiDB-lite"/>
    </source>
</evidence>
<dbReference type="CDD" id="cd16025">
    <property type="entry name" value="PAS_like"/>
    <property type="match status" value="1"/>
</dbReference>
<keyword evidence="8" id="KW-1185">Reference proteome</keyword>